<dbReference type="InterPro" id="IPR038417">
    <property type="entry name" value="Alpga-gal_N_sf"/>
</dbReference>
<dbReference type="InterPro" id="IPR050985">
    <property type="entry name" value="Alpha-glycosidase_related"/>
</dbReference>
<dbReference type="GO" id="GO:0004557">
    <property type="term" value="F:alpha-galactosidase activity"/>
    <property type="evidence" value="ECO:0007669"/>
    <property type="project" value="InterPro"/>
</dbReference>
<dbReference type="InterPro" id="IPR002252">
    <property type="entry name" value="Glyco_hydro_36"/>
</dbReference>
<dbReference type="GO" id="GO:0016052">
    <property type="term" value="P:carbohydrate catabolic process"/>
    <property type="evidence" value="ECO:0007669"/>
    <property type="project" value="InterPro"/>
</dbReference>
<keyword evidence="2" id="KW-0326">Glycosidase</keyword>
<dbReference type="Gene3D" id="3.20.20.70">
    <property type="entry name" value="Aldolase class I"/>
    <property type="match status" value="1"/>
</dbReference>
<evidence type="ECO:0000313" key="3">
    <source>
        <dbReference type="EMBL" id="HJC11295.1"/>
    </source>
</evidence>
<evidence type="ECO:0000256" key="2">
    <source>
        <dbReference type="ARBA" id="ARBA00023295"/>
    </source>
</evidence>
<dbReference type="EMBL" id="DWWV01000143">
    <property type="protein sequence ID" value="HJC11295.1"/>
    <property type="molecule type" value="Genomic_DNA"/>
</dbReference>
<evidence type="ECO:0000256" key="1">
    <source>
        <dbReference type="ARBA" id="ARBA00022801"/>
    </source>
</evidence>
<gene>
    <name evidence="3" type="ORF">H9935_10905</name>
</gene>
<dbReference type="CDD" id="cd14791">
    <property type="entry name" value="GH36"/>
    <property type="match status" value="1"/>
</dbReference>
<dbReference type="Gene3D" id="2.70.98.60">
    <property type="entry name" value="alpha-galactosidase from lactobacil brevis"/>
    <property type="match status" value="1"/>
</dbReference>
<dbReference type="InterPro" id="IPR013785">
    <property type="entry name" value="Aldolase_TIM"/>
</dbReference>
<comment type="caution">
    <text evidence="3">The sequence shown here is derived from an EMBL/GenBank/DDBJ whole genome shotgun (WGS) entry which is preliminary data.</text>
</comment>
<dbReference type="Proteomes" id="UP000823893">
    <property type="component" value="Unassembled WGS sequence"/>
</dbReference>
<dbReference type="PRINTS" id="PR00743">
    <property type="entry name" value="GLHYDRLASE36"/>
</dbReference>
<dbReference type="InterPro" id="IPR017853">
    <property type="entry name" value="GH"/>
</dbReference>
<proteinExistence type="predicted"/>
<dbReference type="PANTHER" id="PTHR43053:SF3">
    <property type="entry name" value="ALPHA-GALACTOSIDASE C-RELATED"/>
    <property type="match status" value="1"/>
</dbReference>
<accession>A0A9D2SLK6</accession>
<organism evidence="3 4">
    <name type="scientific">Candidatus Blautia merdigallinarum</name>
    <dbReference type="NCBI Taxonomy" id="2838495"/>
    <lineage>
        <taxon>Bacteria</taxon>
        <taxon>Bacillati</taxon>
        <taxon>Bacillota</taxon>
        <taxon>Clostridia</taxon>
        <taxon>Lachnospirales</taxon>
        <taxon>Lachnospiraceae</taxon>
        <taxon>Blautia</taxon>
    </lineage>
</organism>
<keyword evidence="1" id="KW-0378">Hydrolase</keyword>
<dbReference type="PANTHER" id="PTHR43053">
    <property type="entry name" value="GLYCOSIDASE FAMILY 31"/>
    <property type="match status" value="1"/>
</dbReference>
<protein>
    <submittedName>
        <fullName evidence="3">Alpha-galactosidase</fullName>
    </submittedName>
</protein>
<reference evidence="3" key="1">
    <citation type="journal article" date="2021" name="PeerJ">
        <title>Extensive microbial diversity within the chicken gut microbiome revealed by metagenomics and culture.</title>
        <authorList>
            <person name="Gilroy R."/>
            <person name="Ravi A."/>
            <person name="Getino M."/>
            <person name="Pursley I."/>
            <person name="Horton D.L."/>
            <person name="Alikhan N.F."/>
            <person name="Baker D."/>
            <person name="Gharbi K."/>
            <person name="Hall N."/>
            <person name="Watson M."/>
            <person name="Adriaenssens E.M."/>
            <person name="Foster-Nyarko E."/>
            <person name="Jarju S."/>
            <person name="Secka A."/>
            <person name="Antonio M."/>
            <person name="Oren A."/>
            <person name="Chaudhuri R.R."/>
            <person name="La Ragione R."/>
            <person name="Hildebrand F."/>
            <person name="Pallen M.J."/>
        </authorList>
    </citation>
    <scope>NUCLEOTIDE SEQUENCE</scope>
    <source>
        <strain evidence="3">ChiSxjej6B18-287</strain>
    </source>
</reference>
<dbReference type="SUPFAM" id="SSF51445">
    <property type="entry name" value="(Trans)glycosidases"/>
    <property type="match status" value="1"/>
</dbReference>
<dbReference type="AlphaFoldDB" id="A0A9D2SLK6"/>
<evidence type="ECO:0000313" key="4">
    <source>
        <dbReference type="Proteomes" id="UP000823893"/>
    </source>
</evidence>
<reference evidence="3" key="2">
    <citation type="submission" date="2021-04" db="EMBL/GenBank/DDBJ databases">
        <authorList>
            <person name="Gilroy R."/>
        </authorList>
    </citation>
    <scope>NUCLEOTIDE SEQUENCE</scope>
    <source>
        <strain evidence="3">ChiSxjej6B18-287</strain>
    </source>
</reference>
<sequence length="706" mass="82254">MKRQIIIEENGIHIVFEIEEDGSFKLLHFSALPFEEDKIVKSTKEAGFNFVELNLAGFDRPHERHGNKFIVTAPGYRMKYVSHTDTRNEKGRFLEIITEDPLTRVQVRSVWQFYDGLSIVRMYHTVENQGKEPQTMDYISTFNYTGIEKEGLRSQDEKLLVKIPHNGWQRELNWKDYSLKDLGMDLVQPKEIQRSSNHFHVSNTGNWSAKEYLPMAYLENLETGSSLYWQIEHNGSWHWEIGDQNGHLYLALGGPNELYSHWFKTLKPGESFTTVPAAVGVSARGFDDSMAVLTRYRRLIRRKNQDNETCRIIFNDYMNCLFADPTTEKELPLIDEAARAGCEYFCIDAGWYAKGFWWDAVGEWIESRERFPKGIREVTDYIRAKGMIPGIWLELEVMGINCEMAKKLPDDWFFTRHGKRVYDRSRYQLDYRNPKVREYATSVIDRLIRDYGIGYIKMDYNIEPGIGTEYQAENPGDGLLEHERAYLKWLDGIFEKYPELIIENCSSGGLRMDYAMLSRYSIQSTSDEEDYRYYATIAANAPAGLTPEQAAVWSYPLPKGDREEVVFNMVNAMLLRVHQSGHLNMLSQERKDLVKEGLDYYKTIRYHIKEAVPFWPLGLSQFEDEWVSLGLRAENKIYLAVWRRSGNKNQISLPLPVSKEEKEGIQIRCAYPSYSTSQFAWNSRTDTLTVQLEKENMARLFEITLS</sequence>
<dbReference type="Pfam" id="PF02065">
    <property type="entry name" value="Melibiase"/>
    <property type="match status" value="1"/>
</dbReference>
<name>A0A9D2SLK6_9FIRM</name>